<accession>A0A059MJJ9</accession>
<organism evidence="3 5">
    <name type="scientific">Rhodococcus aetherivorans</name>
    <dbReference type="NCBI Taxonomy" id="191292"/>
    <lineage>
        <taxon>Bacteria</taxon>
        <taxon>Bacillati</taxon>
        <taxon>Actinomycetota</taxon>
        <taxon>Actinomycetes</taxon>
        <taxon>Mycobacteriales</taxon>
        <taxon>Nocardiaceae</taxon>
        <taxon>Rhodococcus</taxon>
    </lineage>
</organism>
<evidence type="ECO:0000313" key="2">
    <source>
        <dbReference type="EMBL" id="GES36086.1"/>
    </source>
</evidence>
<reference evidence="2 4" key="1">
    <citation type="journal article" date="2018" name="Biodegradation">
        <title>1,4-Dioxane degradation characteristics of Rhodococcus aetherivorans JCM 14343.</title>
        <authorList>
            <person name="Inoue D."/>
            <person name="Tsunoda T."/>
            <person name="Yamamoto N."/>
            <person name="Ike M."/>
            <person name="Sei K."/>
        </authorList>
    </citation>
    <scope>NUCLEOTIDE SEQUENCE [LARGE SCALE GENOMIC DNA]</scope>
    <source>
        <strain evidence="2 4">JCM 14343</strain>
    </source>
</reference>
<reference evidence="3" key="3">
    <citation type="submission" date="2022-09" db="EMBL/GenBank/DDBJ databases">
        <title>The genome sequence of Rhodococcus aetherivorans N1.</title>
        <authorList>
            <person name="Jiang W."/>
        </authorList>
    </citation>
    <scope>NUCLEOTIDE SEQUENCE</scope>
    <source>
        <strain evidence="3">N1</strain>
    </source>
</reference>
<sequence length="75" mass="8157">MEDGRRFRRYTTLGETRTRPDPTALLIAMLVLAVLLASPWWLAPAPAVLLIVAALAGTVAVGATSRRTIVPTRWS</sequence>
<dbReference type="GeneID" id="83619064"/>
<dbReference type="EMBL" id="CP106982">
    <property type="protein sequence ID" value="UYF94491.1"/>
    <property type="molecule type" value="Genomic_DNA"/>
</dbReference>
<gene>
    <name evidence="3" type="ORF">OCS65_01560</name>
    <name evidence="2" type="ORF">RAJCM14343_1335</name>
</gene>
<dbReference type="RefSeq" id="WP_006947519.1">
    <property type="nucleotide sequence ID" value="NZ_BAAAYP010000016.1"/>
</dbReference>
<keyword evidence="1" id="KW-1133">Transmembrane helix</keyword>
<evidence type="ECO:0000313" key="5">
    <source>
        <dbReference type="Proteomes" id="UP001163947"/>
    </source>
</evidence>
<protein>
    <submittedName>
        <fullName evidence="3">Uncharacterized protein</fullName>
    </submittedName>
</protein>
<keyword evidence="1" id="KW-0472">Membrane</keyword>
<evidence type="ECO:0000256" key="1">
    <source>
        <dbReference type="SAM" id="Phobius"/>
    </source>
</evidence>
<name>A0A059MJJ9_9NOCA</name>
<dbReference type="Proteomes" id="UP001163947">
    <property type="component" value="Chromosome"/>
</dbReference>
<evidence type="ECO:0000313" key="4">
    <source>
        <dbReference type="Proteomes" id="UP000325466"/>
    </source>
</evidence>
<dbReference type="AlphaFoldDB" id="A0A059MJJ9"/>
<dbReference type="KEGG" id="rav:AAT18_26375"/>
<feature type="transmembrane region" description="Helical" evidence="1">
    <location>
        <begin position="21"/>
        <end position="41"/>
    </location>
</feature>
<reference evidence="2" key="2">
    <citation type="submission" date="2019-10" db="EMBL/GenBank/DDBJ databases">
        <title>Draft genome sequence of Rhodococcus aetherivorans JCM 14343.</title>
        <authorList>
            <person name="Inoue D."/>
            <person name="Nakazawa M."/>
            <person name="Yamamoto N."/>
            <person name="Sei K."/>
            <person name="Ike M."/>
        </authorList>
    </citation>
    <scope>NUCLEOTIDE SEQUENCE</scope>
    <source>
        <strain evidence="2">JCM 14343</strain>
    </source>
</reference>
<keyword evidence="4" id="KW-1185">Reference proteome</keyword>
<evidence type="ECO:0000313" key="3">
    <source>
        <dbReference type="EMBL" id="UYF94491.1"/>
    </source>
</evidence>
<feature type="transmembrane region" description="Helical" evidence="1">
    <location>
        <begin position="47"/>
        <end position="65"/>
    </location>
</feature>
<keyword evidence="1" id="KW-0812">Transmembrane</keyword>
<dbReference type="EMBL" id="BLAH01000043">
    <property type="protein sequence ID" value="GES36086.1"/>
    <property type="molecule type" value="Genomic_DNA"/>
</dbReference>
<proteinExistence type="predicted"/>
<accession>A0A0F6VMW2</accession>
<dbReference type="Proteomes" id="UP000325466">
    <property type="component" value="Unassembled WGS sequence"/>
</dbReference>
<accession>N1MJ23</accession>